<dbReference type="EMBL" id="JAHYIQ010000003">
    <property type="protein sequence ID" value="KAK1133846.1"/>
    <property type="molecule type" value="Genomic_DNA"/>
</dbReference>
<evidence type="ECO:0000313" key="1">
    <source>
        <dbReference type="EMBL" id="KAK1133846.1"/>
    </source>
</evidence>
<name>A0AA40GA41_9HYME</name>
<sequence length="132" mass="15158">MGLRWFQGDRTPGISNSTAVQGVLFELTHEESVVVLYQGNPLCESFFWRKIYARGLGLIEEKASIRLATIWLYNRYQVRCKSRYMTLDPNSAIALRGTETVNLKPKPEWWGWTQWRGSPHQKSRGASSPPLS</sequence>
<comment type="caution">
    <text evidence="1">The sequence shown here is derived from an EMBL/GenBank/DDBJ whole genome shotgun (WGS) entry which is preliminary data.</text>
</comment>
<keyword evidence="2" id="KW-1185">Reference proteome</keyword>
<proteinExistence type="predicted"/>
<organism evidence="1 2">
    <name type="scientific">Melipona bicolor</name>
    <dbReference type="NCBI Taxonomy" id="60889"/>
    <lineage>
        <taxon>Eukaryota</taxon>
        <taxon>Metazoa</taxon>
        <taxon>Ecdysozoa</taxon>
        <taxon>Arthropoda</taxon>
        <taxon>Hexapoda</taxon>
        <taxon>Insecta</taxon>
        <taxon>Pterygota</taxon>
        <taxon>Neoptera</taxon>
        <taxon>Endopterygota</taxon>
        <taxon>Hymenoptera</taxon>
        <taxon>Apocrita</taxon>
        <taxon>Aculeata</taxon>
        <taxon>Apoidea</taxon>
        <taxon>Anthophila</taxon>
        <taxon>Apidae</taxon>
        <taxon>Melipona</taxon>
    </lineage>
</organism>
<dbReference type="Proteomes" id="UP001177670">
    <property type="component" value="Unassembled WGS sequence"/>
</dbReference>
<accession>A0AA40GA41</accession>
<evidence type="ECO:0000313" key="2">
    <source>
        <dbReference type="Proteomes" id="UP001177670"/>
    </source>
</evidence>
<gene>
    <name evidence="1" type="ORF">K0M31_011632</name>
</gene>
<dbReference type="AlphaFoldDB" id="A0AA40GA41"/>
<protein>
    <submittedName>
        <fullName evidence="1">Uncharacterized protein</fullName>
    </submittedName>
</protein>
<reference evidence="1" key="1">
    <citation type="submission" date="2021-10" db="EMBL/GenBank/DDBJ databases">
        <title>Melipona bicolor Genome sequencing and assembly.</title>
        <authorList>
            <person name="Araujo N.S."/>
            <person name="Arias M.C."/>
        </authorList>
    </citation>
    <scope>NUCLEOTIDE SEQUENCE</scope>
    <source>
        <strain evidence="1">USP_2M_L1-L4_2017</strain>
        <tissue evidence="1">Whole body</tissue>
    </source>
</reference>